<dbReference type="InterPro" id="IPR009003">
    <property type="entry name" value="Peptidase_S1_PA"/>
</dbReference>
<protein>
    <recommendedName>
        <fullName evidence="3">Peptidase S1 domain-containing protein</fullName>
    </recommendedName>
</protein>
<accession>A0A1D8D2W6</accession>
<dbReference type="OrthoDB" id="597329at2"/>
<dbReference type="AlphaFoldDB" id="A0A1D8D2W6"/>
<dbReference type="EMBL" id="CP017305">
    <property type="protein sequence ID" value="AOS84921.1"/>
    <property type="molecule type" value="Genomic_DNA"/>
</dbReference>
<keyword evidence="2" id="KW-1185">Reference proteome</keyword>
<dbReference type="KEGG" id="clz:BIU88_12750"/>
<reference evidence="1" key="1">
    <citation type="submission" date="2016-09" db="EMBL/GenBank/DDBJ databases">
        <title>Genome sequence of Chlorobaculum limnaeum.</title>
        <authorList>
            <person name="Liu Z."/>
            <person name="Tank M."/>
            <person name="Bryant D.A."/>
        </authorList>
    </citation>
    <scope>NUCLEOTIDE SEQUENCE [LARGE SCALE GENOMIC DNA]</scope>
    <source>
        <strain evidence="1">DSM 1677</strain>
    </source>
</reference>
<dbReference type="SUPFAM" id="SSF50494">
    <property type="entry name" value="Trypsin-like serine proteases"/>
    <property type="match status" value="1"/>
</dbReference>
<dbReference type="RefSeq" id="WP_069811215.1">
    <property type="nucleotide sequence ID" value="NZ_CP017305.1"/>
</dbReference>
<gene>
    <name evidence="1" type="ORF">BIU88_12750</name>
</gene>
<organism evidence="1 2">
    <name type="scientific">Chlorobaculum limnaeum</name>
    <dbReference type="NCBI Taxonomy" id="274537"/>
    <lineage>
        <taxon>Bacteria</taxon>
        <taxon>Pseudomonadati</taxon>
        <taxon>Chlorobiota</taxon>
        <taxon>Chlorobiia</taxon>
        <taxon>Chlorobiales</taxon>
        <taxon>Chlorobiaceae</taxon>
        <taxon>Chlorobaculum</taxon>
    </lineage>
</organism>
<name>A0A1D8D2W6_CHLLM</name>
<sequence length="287" mass="31458">MTDFMKTLSIALILLLPSLANGAMTIRNYSAARHYRFYTGSDKNFIGTLYDFSGVGYSSDGRWATLVSDNYFISAYHYHPELAKTVTFNATNKSGEIPYTYTVAGGTRIGTTDLWIGWFSTAVDSSIERYPVLTLSDNEDYNGLVLFNYGATNRVGKNVVESICSSYCGGSTGFVAEYDYDNNDAPSVGGDETYLITGDSGAPSFTVVNSSLSLLGIHWSHTHSTAVEGASSYDSFVPEYVDEINTVLAEKTQSLQLSVPVPEPNVIWYLMIIAGALILQRHRHALQ</sequence>
<dbReference type="Proteomes" id="UP000095185">
    <property type="component" value="Chromosome"/>
</dbReference>
<proteinExistence type="predicted"/>
<evidence type="ECO:0008006" key="3">
    <source>
        <dbReference type="Google" id="ProtNLM"/>
    </source>
</evidence>
<evidence type="ECO:0000313" key="1">
    <source>
        <dbReference type="EMBL" id="AOS84921.1"/>
    </source>
</evidence>
<evidence type="ECO:0000313" key="2">
    <source>
        <dbReference type="Proteomes" id="UP000095185"/>
    </source>
</evidence>